<proteinExistence type="predicted"/>
<dbReference type="EMBL" id="GG662712">
    <property type="protein sequence ID" value="EAR94668.3"/>
    <property type="molecule type" value="Genomic_DNA"/>
</dbReference>
<feature type="region of interest" description="Disordered" evidence="1">
    <location>
        <begin position="1"/>
        <end position="35"/>
    </location>
</feature>
<feature type="region of interest" description="Disordered" evidence="1">
    <location>
        <begin position="172"/>
        <end position="194"/>
    </location>
</feature>
<organism evidence="2 3">
    <name type="scientific">Tetrahymena thermophila (strain SB210)</name>
    <dbReference type="NCBI Taxonomy" id="312017"/>
    <lineage>
        <taxon>Eukaryota</taxon>
        <taxon>Sar</taxon>
        <taxon>Alveolata</taxon>
        <taxon>Ciliophora</taxon>
        <taxon>Intramacronucleata</taxon>
        <taxon>Oligohymenophorea</taxon>
        <taxon>Hymenostomatida</taxon>
        <taxon>Tetrahymenina</taxon>
        <taxon>Tetrahymenidae</taxon>
        <taxon>Tetrahymena</taxon>
    </lineage>
</organism>
<dbReference type="AlphaFoldDB" id="Q23CY9"/>
<dbReference type="KEGG" id="tet:TTHERM_00052010"/>
<dbReference type="GeneID" id="7827090"/>
<name>Q23CY9_TETTS</name>
<protein>
    <submittedName>
        <fullName evidence="2">Uncharacterized protein</fullName>
    </submittedName>
</protein>
<feature type="region of interest" description="Disordered" evidence="1">
    <location>
        <begin position="106"/>
        <end position="143"/>
    </location>
</feature>
<dbReference type="OrthoDB" id="10673578at2759"/>
<dbReference type="Proteomes" id="UP000009168">
    <property type="component" value="Unassembled WGS sequence"/>
</dbReference>
<dbReference type="RefSeq" id="XP_001014897.3">
    <property type="nucleotide sequence ID" value="XM_001014897.3"/>
</dbReference>
<evidence type="ECO:0000313" key="2">
    <source>
        <dbReference type="EMBL" id="EAR94668.3"/>
    </source>
</evidence>
<dbReference type="InParanoid" id="Q23CY9"/>
<evidence type="ECO:0000313" key="3">
    <source>
        <dbReference type="Proteomes" id="UP000009168"/>
    </source>
</evidence>
<reference evidence="3" key="1">
    <citation type="journal article" date="2006" name="PLoS Biol.">
        <title>Macronuclear genome sequence of the ciliate Tetrahymena thermophila, a model eukaryote.</title>
        <authorList>
            <person name="Eisen J.A."/>
            <person name="Coyne R.S."/>
            <person name="Wu M."/>
            <person name="Wu D."/>
            <person name="Thiagarajan M."/>
            <person name="Wortman J.R."/>
            <person name="Badger J.H."/>
            <person name="Ren Q."/>
            <person name="Amedeo P."/>
            <person name="Jones K.M."/>
            <person name="Tallon L.J."/>
            <person name="Delcher A.L."/>
            <person name="Salzberg S.L."/>
            <person name="Silva J.C."/>
            <person name="Haas B.J."/>
            <person name="Majoros W.H."/>
            <person name="Farzad M."/>
            <person name="Carlton J.M."/>
            <person name="Smith R.K. Jr."/>
            <person name="Garg J."/>
            <person name="Pearlman R.E."/>
            <person name="Karrer K.M."/>
            <person name="Sun L."/>
            <person name="Manning G."/>
            <person name="Elde N.C."/>
            <person name="Turkewitz A.P."/>
            <person name="Asai D.J."/>
            <person name="Wilkes D.E."/>
            <person name="Wang Y."/>
            <person name="Cai H."/>
            <person name="Collins K."/>
            <person name="Stewart B.A."/>
            <person name="Lee S.R."/>
            <person name="Wilamowska K."/>
            <person name="Weinberg Z."/>
            <person name="Ruzzo W.L."/>
            <person name="Wloga D."/>
            <person name="Gaertig J."/>
            <person name="Frankel J."/>
            <person name="Tsao C.-C."/>
            <person name="Gorovsky M.A."/>
            <person name="Keeling P.J."/>
            <person name="Waller R.F."/>
            <person name="Patron N.J."/>
            <person name="Cherry J.M."/>
            <person name="Stover N.A."/>
            <person name="Krieger C.J."/>
            <person name="del Toro C."/>
            <person name="Ryder H.F."/>
            <person name="Williamson S.C."/>
            <person name="Barbeau R.A."/>
            <person name="Hamilton E.P."/>
            <person name="Orias E."/>
        </authorList>
    </citation>
    <scope>NUCLEOTIDE SEQUENCE [LARGE SCALE GENOMIC DNA]</scope>
    <source>
        <strain evidence="3">SB210</strain>
    </source>
</reference>
<sequence>MFKKDQDSSRVQYVRQASADVASNRGRKKKATPDISTLSQSFVQKTKKQPVVQSVTFQIPEKIQGDDDASIQYLTEQLTLVNRELEKLLSKKQQIQDLLIDLDKKKRKRQYQDMRDENDEYDETNKYSFNQSRIRSSSQYGSDKKSNITSSLYQLAIQQNWNIDMTRFRDDPYHNDEDSYHSNYSQRSNKKTDDVSNILNELQTSKSMIKSKIMDKSAFNNSSINNNNTSVLSHTLNAQVANDTSNLYQSFMYRESSQQNLGSKEKLQEYNRLKDRCLWEHFNYKENIQDKLSKIDNLDENELKELAKNFGVKSKDSKLLKENLKNIYFFLARNKFPEDYLREFKTCIHEKIDVL</sequence>
<keyword evidence="3" id="KW-1185">Reference proteome</keyword>
<dbReference type="HOGENOM" id="CLU_895700_0_0_1"/>
<gene>
    <name evidence="2" type="ORF">TTHERM_00052010</name>
</gene>
<accession>Q23CY9</accession>
<evidence type="ECO:0000256" key="1">
    <source>
        <dbReference type="SAM" id="MobiDB-lite"/>
    </source>
</evidence>
<feature type="compositionally biased region" description="Polar residues" evidence="1">
    <location>
        <begin position="126"/>
        <end position="143"/>
    </location>
</feature>